<keyword evidence="2" id="KW-0963">Cytoplasm</keyword>
<protein>
    <submittedName>
        <fullName evidence="5">Cold shock domain protein CspD</fullName>
    </submittedName>
</protein>
<sequence length="71" mass="7959">MPKGSVKWFNNAKGYGFINIDGEDEDIFVHYSQILQDGFKTLKADEVVEFELNRGPKGLHATNVQSVTQAD</sequence>
<accession>A0A4Y6PZR0</accession>
<dbReference type="SMART" id="SM00357">
    <property type="entry name" value="CSP"/>
    <property type="match status" value="1"/>
</dbReference>
<dbReference type="PROSITE" id="PS51857">
    <property type="entry name" value="CSD_2"/>
    <property type="match status" value="1"/>
</dbReference>
<dbReference type="AlphaFoldDB" id="A0A4Y6PZR0"/>
<dbReference type="InterPro" id="IPR012340">
    <property type="entry name" value="NA-bd_OB-fold"/>
</dbReference>
<dbReference type="InterPro" id="IPR011129">
    <property type="entry name" value="CSD"/>
</dbReference>
<evidence type="ECO:0000259" key="4">
    <source>
        <dbReference type="PROSITE" id="PS51857"/>
    </source>
</evidence>
<dbReference type="SUPFAM" id="SSF50249">
    <property type="entry name" value="Nucleic acid-binding proteins"/>
    <property type="match status" value="1"/>
</dbReference>
<dbReference type="Proteomes" id="UP000315995">
    <property type="component" value="Chromosome"/>
</dbReference>
<dbReference type="EMBL" id="CP041186">
    <property type="protein sequence ID" value="QDG53816.1"/>
    <property type="molecule type" value="Genomic_DNA"/>
</dbReference>
<accession>A0A5B8YDZ8</accession>
<name>A0A4Y6PZR0_PERCE</name>
<dbReference type="InterPro" id="IPR050181">
    <property type="entry name" value="Cold_shock_domain"/>
</dbReference>
<reference evidence="5 6" key="1">
    <citation type="submission" date="2019-06" db="EMBL/GenBank/DDBJ databases">
        <title>Persicimonas caeni gen. nov., sp. nov., a predatory bacterium isolated from solar saltern.</title>
        <authorList>
            <person name="Wang S."/>
        </authorList>
    </citation>
    <scope>NUCLEOTIDE SEQUENCE [LARGE SCALE GENOMIC DNA]</scope>
    <source>
        <strain evidence="5 6">YN101</strain>
    </source>
</reference>
<dbReference type="InterPro" id="IPR019844">
    <property type="entry name" value="CSD_CS"/>
</dbReference>
<dbReference type="Pfam" id="PF00313">
    <property type="entry name" value="CSD"/>
    <property type="match status" value="1"/>
</dbReference>
<dbReference type="GO" id="GO:0005737">
    <property type="term" value="C:cytoplasm"/>
    <property type="evidence" value="ECO:0007669"/>
    <property type="project" value="UniProtKB-SubCell"/>
</dbReference>
<dbReference type="GO" id="GO:0003676">
    <property type="term" value="F:nucleic acid binding"/>
    <property type="evidence" value="ECO:0007669"/>
    <property type="project" value="InterPro"/>
</dbReference>
<dbReference type="RefSeq" id="WP_141200270.1">
    <property type="nucleotide sequence ID" value="NZ_CP041186.1"/>
</dbReference>
<organism evidence="5 6">
    <name type="scientific">Persicimonas caeni</name>
    <dbReference type="NCBI Taxonomy" id="2292766"/>
    <lineage>
        <taxon>Bacteria</taxon>
        <taxon>Deltaproteobacteria</taxon>
        <taxon>Bradymonadales</taxon>
        <taxon>Bradymonadaceae</taxon>
        <taxon>Persicimonas</taxon>
    </lineage>
</organism>
<evidence type="ECO:0000256" key="1">
    <source>
        <dbReference type="ARBA" id="ARBA00004496"/>
    </source>
</evidence>
<dbReference type="OrthoDB" id="9800919at2"/>
<dbReference type="FunFam" id="2.40.50.140:FF:000006">
    <property type="entry name" value="Cold shock protein CspC"/>
    <property type="match status" value="1"/>
</dbReference>
<keyword evidence="6" id="KW-1185">Reference proteome</keyword>
<dbReference type="PIRSF" id="PIRSF002599">
    <property type="entry name" value="Cold_shock_A"/>
    <property type="match status" value="1"/>
</dbReference>
<evidence type="ECO:0000313" key="5">
    <source>
        <dbReference type="EMBL" id="QDG53816.1"/>
    </source>
</evidence>
<evidence type="ECO:0000256" key="3">
    <source>
        <dbReference type="RuleBase" id="RU000408"/>
    </source>
</evidence>
<feature type="domain" description="CSD" evidence="4">
    <location>
        <begin position="1"/>
        <end position="66"/>
    </location>
</feature>
<dbReference type="InterPro" id="IPR002059">
    <property type="entry name" value="CSP_DNA-bd"/>
</dbReference>
<dbReference type="PANTHER" id="PTHR11544">
    <property type="entry name" value="COLD SHOCK DOMAIN CONTAINING PROTEINS"/>
    <property type="match status" value="1"/>
</dbReference>
<dbReference type="InterPro" id="IPR012156">
    <property type="entry name" value="Cold_shock_CspA"/>
</dbReference>
<dbReference type="Gene3D" id="2.40.50.140">
    <property type="entry name" value="Nucleic acid-binding proteins"/>
    <property type="match status" value="1"/>
</dbReference>
<evidence type="ECO:0000313" key="6">
    <source>
        <dbReference type="Proteomes" id="UP000315995"/>
    </source>
</evidence>
<dbReference type="CDD" id="cd04458">
    <property type="entry name" value="CSP_CDS"/>
    <property type="match status" value="1"/>
</dbReference>
<gene>
    <name evidence="5" type="ORF">FIV42_24645</name>
</gene>
<comment type="subcellular location">
    <subcellularLocation>
        <location evidence="1 3">Cytoplasm</location>
    </subcellularLocation>
</comment>
<proteinExistence type="predicted"/>
<evidence type="ECO:0000256" key="2">
    <source>
        <dbReference type="ARBA" id="ARBA00022490"/>
    </source>
</evidence>
<dbReference type="PROSITE" id="PS00352">
    <property type="entry name" value="CSD_1"/>
    <property type="match status" value="1"/>
</dbReference>
<dbReference type="PRINTS" id="PR00050">
    <property type="entry name" value="COLDSHOCK"/>
</dbReference>